<feature type="domain" description="Metallo-beta-lactamase" evidence="1">
    <location>
        <begin position="34"/>
        <end position="245"/>
    </location>
</feature>
<dbReference type="Pfam" id="PF14863">
    <property type="entry name" value="Alkyl_sulf_dimr"/>
    <property type="match status" value="1"/>
</dbReference>
<dbReference type="GO" id="GO:0016787">
    <property type="term" value="F:hydrolase activity"/>
    <property type="evidence" value="ECO:0007669"/>
    <property type="project" value="UniProtKB-KW"/>
</dbReference>
<dbReference type="RefSeq" id="WP_149610776.1">
    <property type="nucleotide sequence ID" value="NZ_VTUX01000003.1"/>
</dbReference>
<dbReference type="InterPro" id="IPR036866">
    <property type="entry name" value="RibonucZ/Hydroxyglut_hydro"/>
</dbReference>
<dbReference type="SMART" id="SM00849">
    <property type="entry name" value="Lactamase_B"/>
    <property type="match status" value="1"/>
</dbReference>
<evidence type="ECO:0000259" key="1">
    <source>
        <dbReference type="SMART" id="SM00849"/>
    </source>
</evidence>
<proteinExistence type="predicted"/>
<dbReference type="GO" id="GO:0046983">
    <property type="term" value="F:protein dimerization activity"/>
    <property type="evidence" value="ECO:0007669"/>
    <property type="project" value="InterPro"/>
</dbReference>
<dbReference type="InterPro" id="IPR001279">
    <property type="entry name" value="Metallo-B-lactamas"/>
</dbReference>
<dbReference type="InterPro" id="IPR029228">
    <property type="entry name" value="Alkyl_sulf_dimr"/>
</dbReference>
<dbReference type="Gene3D" id="3.60.15.30">
    <property type="entry name" value="Metallo-beta-lactamase domain"/>
    <property type="match status" value="1"/>
</dbReference>
<evidence type="ECO:0000313" key="2">
    <source>
        <dbReference type="EMBL" id="KAA1192483.1"/>
    </source>
</evidence>
<keyword evidence="2" id="KW-0378">Hydrolase</keyword>
<dbReference type="Proteomes" id="UP000323708">
    <property type="component" value="Unassembled WGS sequence"/>
</dbReference>
<dbReference type="PANTHER" id="PTHR43223">
    <property type="entry name" value="ALKYL/ARYL-SULFATASE"/>
    <property type="match status" value="1"/>
</dbReference>
<dbReference type="SUPFAM" id="SSF56281">
    <property type="entry name" value="Metallo-hydrolase/oxidoreductase"/>
    <property type="match status" value="1"/>
</dbReference>
<gene>
    <name evidence="2" type="ORF">F0M18_07375</name>
</gene>
<dbReference type="EMBL" id="VTUX01000003">
    <property type="protein sequence ID" value="KAA1192483.1"/>
    <property type="molecule type" value="Genomic_DNA"/>
</dbReference>
<dbReference type="InterPro" id="IPR038536">
    <property type="entry name" value="Alkyl/aryl-sulf_dimr_sf"/>
</dbReference>
<evidence type="ECO:0000313" key="3">
    <source>
        <dbReference type="Proteomes" id="UP000323708"/>
    </source>
</evidence>
<dbReference type="InterPro" id="IPR052195">
    <property type="entry name" value="Bact_Alkyl/Aryl-Sulfatase"/>
</dbReference>
<dbReference type="Pfam" id="PF00753">
    <property type="entry name" value="Lactamase_B"/>
    <property type="match status" value="1"/>
</dbReference>
<comment type="caution">
    <text evidence="2">The sequence shown here is derived from an EMBL/GenBank/DDBJ whole genome shotgun (WGS) entry which is preliminary data.</text>
</comment>
<organism evidence="2 3">
    <name type="scientific">Pseudohalioglobus sediminis</name>
    <dbReference type="NCBI Taxonomy" id="2606449"/>
    <lineage>
        <taxon>Bacteria</taxon>
        <taxon>Pseudomonadati</taxon>
        <taxon>Pseudomonadota</taxon>
        <taxon>Gammaproteobacteria</taxon>
        <taxon>Cellvibrionales</taxon>
        <taxon>Halieaceae</taxon>
        <taxon>Pseudohalioglobus</taxon>
    </lineage>
</organism>
<sequence length="429" mass="47333">MREPLYRQRPVGPEAAAFGRCQRINDFIVMSEGNSNVYLIETPAGNILVNSGMGFEAPVHAHNLAQFSEAPIRHLVLTQGHVDHVGGVQYFRERNPGLRCIAQAGNAEHQAYDARLQAFRAARSAFRFQQAFVETFRQYAEAGYTDLNAQDSPTPDITFSERHTLSLGGLEIELIAAPGAETNDSLVIWLPQQRIVLTGNLFGCPFGHFPNLVTIRGDRYRDALTCAAAAQTVLDLNADLLLYGHHAPVEGAEVIRSEITAYRDAIHHVHDAVVAGMNAGIPLHQLQQDITLPQECEVGQGYGKLNWSIRAIWEHYAGWFKHESTTELYSVPATAIYADLLQLAGADALVTRAGEKASRGEYEEALHLLDIVLGADAGHPAATELAIVVHEHLLRDARAFCHTGNFWLEGWLEHQIRLLRGGNNSPLSY</sequence>
<dbReference type="Gene3D" id="1.25.40.880">
    <property type="entry name" value="Alkyl sulfatase, dimerisation domain"/>
    <property type="match status" value="1"/>
</dbReference>
<dbReference type="AlphaFoldDB" id="A0A5B0WZK1"/>
<accession>A0A5B0WZK1</accession>
<protein>
    <submittedName>
        <fullName evidence="2">MBL fold metallo-hydrolase</fullName>
    </submittedName>
</protein>
<name>A0A5B0WZK1_9GAMM</name>
<reference evidence="2 3" key="1">
    <citation type="submission" date="2019-09" db="EMBL/GenBank/DDBJ databases">
        <authorList>
            <person name="Chen X.-Y."/>
        </authorList>
    </citation>
    <scope>NUCLEOTIDE SEQUENCE [LARGE SCALE GENOMIC DNA]</scope>
    <source>
        <strain evidence="2 3">NY5</strain>
    </source>
</reference>
<keyword evidence="3" id="KW-1185">Reference proteome</keyword>
<dbReference type="PANTHER" id="PTHR43223:SF2">
    <property type="entry name" value="METALLO-BETA-LACTAMASE DOMAIN-CONTAINING PROTEIN"/>
    <property type="match status" value="1"/>
</dbReference>